<dbReference type="AlphaFoldDB" id="A0A1D8AUZ7"/>
<dbReference type="RefSeq" id="WP_069961945.1">
    <property type="nucleotide sequence ID" value="NZ_CP016094.1"/>
</dbReference>
<feature type="transmembrane region" description="Helical" evidence="1">
    <location>
        <begin position="81"/>
        <end position="100"/>
    </location>
</feature>
<dbReference type="InterPro" id="IPR053824">
    <property type="entry name" value="DUF7010"/>
</dbReference>
<dbReference type="STRING" id="1838286.Verru16b_01787"/>
<keyword evidence="1" id="KW-0812">Transmembrane</keyword>
<protein>
    <recommendedName>
        <fullName evidence="4">Acid-resistance membrane protein</fullName>
    </recommendedName>
</protein>
<keyword evidence="1" id="KW-0472">Membrane</keyword>
<dbReference type="Pfam" id="PF22765">
    <property type="entry name" value="DUF7010"/>
    <property type="match status" value="1"/>
</dbReference>
<keyword evidence="3" id="KW-1185">Reference proteome</keyword>
<evidence type="ECO:0000313" key="3">
    <source>
        <dbReference type="Proteomes" id="UP000095228"/>
    </source>
</evidence>
<accession>A0A1D8AUZ7</accession>
<evidence type="ECO:0000313" key="2">
    <source>
        <dbReference type="EMBL" id="AOS44720.1"/>
    </source>
</evidence>
<feature type="transmembrane region" description="Helical" evidence="1">
    <location>
        <begin position="14"/>
        <end position="37"/>
    </location>
</feature>
<dbReference type="Proteomes" id="UP000095228">
    <property type="component" value="Chromosome"/>
</dbReference>
<dbReference type="EMBL" id="CP016094">
    <property type="protein sequence ID" value="AOS44720.1"/>
    <property type="molecule type" value="Genomic_DNA"/>
</dbReference>
<sequence>MLTIDEAQTDMRHAYFGGATGLAASALVWLLAGSIALFRTPQAGVLALFFGGMLIHPLAVLGSKALGRPGAHARNNPLGPLALESTVILLLGMILAFGLSRYRVELFFPAMLIVIGGRYLTFHTLYGRRVYWLCGTALASLGLLAALQELPVAASTFGGAVIEAAIAAIVVVQIRRERKTPDQLR</sequence>
<proteinExistence type="predicted"/>
<feature type="transmembrane region" description="Helical" evidence="1">
    <location>
        <begin position="153"/>
        <end position="174"/>
    </location>
</feature>
<feature type="transmembrane region" description="Helical" evidence="1">
    <location>
        <begin position="43"/>
        <end position="61"/>
    </location>
</feature>
<organism evidence="2 3">
    <name type="scientific">Lacunisphaera limnophila</name>
    <dbReference type="NCBI Taxonomy" id="1838286"/>
    <lineage>
        <taxon>Bacteria</taxon>
        <taxon>Pseudomonadati</taxon>
        <taxon>Verrucomicrobiota</taxon>
        <taxon>Opitutia</taxon>
        <taxon>Opitutales</taxon>
        <taxon>Opitutaceae</taxon>
        <taxon>Lacunisphaera</taxon>
    </lineage>
</organism>
<name>A0A1D8AUZ7_9BACT</name>
<feature type="transmembrane region" description="Helical" evidence="1">
    <location>
        <begin position="130"/>
        <end position="147"/>
    </location>
</feature>
<evidence type="ECO:0000256" key="1">
    <source>
        <dbReference type="SAM" id="Phobius"/>
    </source>
</evidence>
<keyword evidence="1" id="KW-1133">Transmembrane helix</keyword>
<reference evidence="2 3" key="1">
    <citation type="submission" date="2016-06" db="EMBL/GenBank/DDBJ databases">
        <title>Three novel species with peptidoglycan cell walls form the new genus Lacunisphaera gen. nov. in the family Opitutaceae of the verrucomicrobial subdivision 4.</title>
        <authorList>
            <person name="Rast P."/>
            <person name="Gloeckner I."/>
            <person name="Jogler M."/>
            <person name="Boedeker C."/>
            <person name="Jeske O."/>
            <person name="Wiegand S."/>
            <person name="Reinhardt R."/>
            <person name="Schumann P."/>
            <person name="Rohde M."/>
            <person name="Spring S."/>
            <person name="Gloeckner F.O."/>
            <person name="Jogler C."/>
        </authorList>
    </citation>
    <scope>NUCLEOTIDE SEQUENCE [LARGE SCALE GENOMIC DNA]</scope>
    <source>
        <strain evidence="2 3">IG16b</strain>
    </source>
</reference>
<dbReference type="KEGG" id="obg:Verru16b_01787"/>
<evidence type="ECO:0008006" key="4">
    <source>
        <dbReference type="Google" id="ProtNLM"/>
    </source>
</evidence>
<gene>
    <name evidence="2" type="ORF">Verru16b_01787</name>
</gene>